<dbReference type="STRING" id="28094.SAMN06295900_105357"/>
<dbReference type="GO" id="GO:0030973">
    <property type="term" value="F:molybdate ion binding"/>
    <property type="evidence" value="ECO:0007669"/>
    <property type="project" value="UniProtKB-ARBA"/>
</dbReference>
<keyword evidence="9" id="KW-1185">Reference proteome</keyword>
<dbReference type="Pfam" id="PF13531">
    <property type="entry name" value="SBP_bac_11"/>
    <property type="match status" value="1"/>
</dbReference>
<dbReference type="SUPFAM" id="SSF53850">
    <property type="entry name" value="Periplasmic binding protein-like II"/>
    <property type="match status" value="1"/>
</dbReference>
<organism evidence="8 9">
    <name type="scientific">Trinickia caryophylli</name>
    <name type="common">Paraburkholderia caryophylli</name>
    <dbReference type="NCBI Taxonomy" id="28094"/>
    <lineage>
        <taxon>Bacteria</taxon>
        <taxon>Pseudomonadati</taxon>
        <taxon>Pseudomonadota</taxon>
        <taxon>Betaproteobacteria</taxon>
        <taxon>Burkholderiales</taxon>
        <taxon>Burkholderiaceae</taxon>
        <taxon>Trinickia</taxon>
    </lineage>
</organism>
<dbReference type="PIRSF" id="PIRSF004846">
    <property type="entry name" value="ModA"/>
    <property type="match status" value="1"/>
</dbReference>
<evidence type="ECO:0000256" key="1">
    <source>
        <dbReference type="ARBA" id="ARBA00009175"/>
    </source>
</evidence>
<evidence type="ECO:0000256" key="2">
    <source>
        <dbReference type="ARBA" id="ARBA00022505"/>
    </source>
</evidence>
<feature type="binding site" evidence="6">
    <location>
        <position position="83"/>
    </location>
    <ligand>
        <name>molybdate</name>
        <dbReference type="ChEBI" id="CHEBI:36264"/>
    </ligand>
</feature>
<dbReference type="GO" id="GO:1901359">
    <property type="term" value="F:tungstate binding"/>
    <property type="evidence" value="ECO:0007669"/>
    <property type="project" value="UniProtKB-ARBA"/>
</dbReference>
<dbReference type="NCBIfam" id="TIGR01256">
    <property type="entry name" value="modA"/>
    <property type="match status" value="1"/>
</dbReference>
<evidence type="ECO:0000256" key="3">
    <source>
        <dbReference type="ARBA" id="ARBA00022723"/>
    </source>
</evidence>
<evidence type="ECO:0000256" key="7">
    <source>
        <dbReference type="SAM" id="SignalP"/>
    </source>
</evidence>
<keyword evidence="3 6" id="KW-0479">Metal-binding</keyword>
<dbReference type="FunFam" id="3.40.190.10:FF:000035">
    <property type="entry name" value="Molybdate ABC transporter substrate-binding protein"/>
    <property type="match status" value="1"/>
</dbReference>
<protein>
    <submittedName>
        <fullName evidence="8">Molybdate transport system substrate-binding protein</fullName>
    </submittedName>
</protein>
<keyword evidence="4 7" id="KW-0732">Signal</keyword>
<sequence>MYITGTFNPPTPSIMSIFCRPPRGLLRRAFAVAAVSLLAVTSARADELVVSAAASLTNAFKDVAAGFERQHPGTKVVLNFGASDVLMQQIVNGAPADVFASADETAMDKAAQAGVVDPSTRKDFAANSLVMIVPADSRLSLGSPRDLIATPEVKRIALADPASVPAGRYAQQALEANGKDVWDAVKAKSVLATNVRQCLDYVSRGEVEAGFVFGTDAAIAKGRVKVAATLPTRTPVTYPIALVKSGTREAQARAFEDYVLSPEGQAMLAKYGFKSPSPK</sequence>
<dbReference type="InterPro" id="IPR005950">
    <property type="entry name" value="ModA"/>
</dbReference>
<evidence type="ECO:0000256" key="5">
    <source>
        <dbReference type="ARBA" id="ARBA00062515"/>
    </source>
</evidence>
<dbReference type="Proteomes" id="UP000192911">
    <property type="component" value="Unassembled WGS sequence"/>
</dbReference>
<feature type="chain" id="PRO_5010870632" evidence="7">
    <location>
        <begin position="46"/>
        <end position="279"/>
    </location>
</feature>
<evidence type="ECO:0000313" key="9">
    <source>
        <dbReference type="Proteomes" id="UP000192911"/>
    </source>
</evidence>
<dbReference type="PANTHER" id="PTHR30632">
    <property type="entry name" value="MOLYBDATE-BINDING PERIPLASMIC PROTEIN"/>
    <property type="match status" value="1"/>
</dbReference>
<dbReference type="Gene3D" id="3.40.190.10">
    <property type="entry name" value="Periplasmic binding protein-like II"/>
    <property type="match status" value="2"/>
</dbReference>
<feature type="signal peptide" evidence="7">
    <location>
        <begin position="1"/>
        <end position="45"/>
    </location>
</feature>
<evidence type="ECO:0000313" key="8">
    <source>
        <dbReference type="EMBL" id="SMF33455.1"/>
    </source>
</evidence>
<dbReference type="EMBL" id="FXAH01000005">
    <property type="protein sequence ID" value="SMF33455.1"/>
    <property type="molecule type" value="Genomic_DNA"/>
</dbReference>
<feature type="binding site" evidence="6">
    <location>
        <position position="166"/>
    </location>
    <ligand>
        <name>molybdate</name>
        <dbReference type="ChEBI" id="CHEBI:36264"/>
    </ligand>
</feature>
<accession>A0A1X7EG93</accession>
<keyword evidence="2 6" id="KW-0500">Molybdenum</keyword>
<comment type="similarity">
    <text evidence="1">Belongs to the bacterial solute-binding protein ModA family.</text>
</comment>
<dbReference type="AlphaFoldDB" id="A0A1X7EG93"/>
<reference evidence="9" key="1">
    <citation type="submission" date="2017-04" db="EMBL/GenBank/DDBJ databases">
        <authorList>
            <person name="Varghese N."/>
            <person name="Submissions S."/>
        </authorList>
    </citation>
    <scope>NUCLEOTIDE SEQUENCE [LARGE SCALE GENOMIC DNA]</scope>
    <source>
        <strain evidence="9">Ballard 720</strain>
    </source>
</reference>
<proteinExistence type="inferred from homology"/>
<gene>
    <name evidence="8" type="ORF">SAMN06295900_105357</name>
</gene>
<dbReference type="PANTHER" id="PTHR30632:SF0">
    <property type="entry name" value="SULFATE-BINDING PROTEIN"/>
    <property type="match status" value="1"/>
</dbReference>
<dbReference type="GO" id="GO:0046872">
    <property type="term" value="F:metal ion binding"/>
    <property type="evidence" value="ECO:0007669"/>
    <property type="project" value="UniProtKB-KW"/>
</dbReference>
<dbReference type="GO" id="GO:0015689">
    <property type="term" value="P:molybdate ion transport"/>
    <property type="evidence" value="ECO:0007669"/>
    <property type="project" value="InterPro"/>
</dbReference>
<name>A0A1X7EG93_TRICW</name>
<evidence type="ECO:0000256" key="4">
    <source>
        <dbReference type="ARBA" id="ARBA00022729"/>
    </source>
</evidence>
<feature type="binding site" evidence="6">
    <location>
        <position position="195"/>
    </location>
    <ligand>
        <name>molybdate</name>
        <dbReference type="ChEBI" id="CHEBI:36264"/>
    </ligand>
</feature>
<feature type="binding site" evidence="6">
    <location>
        <position position="55"/>
    </location>
    <ligand>
        <name>molybdate</name>
        <dbReference type="ChEBI" id="CHEBI:36264"/>
    </ligand>
</feature>
<comment type="subunit">
    <text evidence="5">The complex is composed of two ATP-binding proteins (ModC), two transmembrane proteins (ModB) and a solute-binding protein (ModA).</text>
</comment>
<dbReference type="InterPro" id="IPR050682">
    <property type="entry name" value="ModA/WtpA"/>
</dbReference>
<evidence type="ECO:0000256" key="6">
    <source>
        <dbReference type="PIRSR" id="PIRSR004846-1"/>
    </source>
</evidence>